<accession>A0A8J3JEL4</accession>
<dbReference type="Proteomes" id="UP000601223">
    <property type="component" value="Unassembled WGS sequence"/>
</dbReference>
<feature type="active site" description="Proton donor" evidence="3">
    <location>
        <position position="166"/>
    </location>
</feature>
<comment type="similarity">
    <text evidence="3">Belongs to the glycosyl hydrolase 26 family.</text>
</comment>
<comment type="caution">
    <text evidence="5">The sequence shown here is derived from an EMBL/GenBank/DDBJ whole genome shotgun (WGS) entry which is preliminary data.</text>
</comment>
<dbReference type="EMBL" id="BONF01000005">
    <property type="protein sequence ID" value="GIF79231.1"/>
    <property type="molecule type" value="Genomic_DNA"/>
</dbReference>
<evidence type="ECO:0000256" key="2">
    <source>
        <dbReference type="ARBA" id="ARBA00023295"/>
    </source>
</evidence>
<evidence type="ECO:0000313" key="5">
    <source>
        <dbReference type="EMBL" id="GIF79231.1"/>
    </source>
</evidence>
<reference evidence="5 6" key="1">
    <citation type="submission" date="2021-01" db="EMBL/GenBank/DDBJ databases">
        <title>Whole genome shotgun sequence of Catellatospora bangladeshensis NBRC 107357.</title>
        <authorList>
            <person name="Komaki H."/>
            <person name="Tamura T."/>
        </authorList>
    </citation>
    <scope>NUCLEOTIDE SEQUENCE [LARGE SCALE GENOMIC DNA]</scope>
    <source>
        <strain evidence="5 6">NBRC 107357</strain>
    </source>
</reference>
<keyword evidence="6" id="KW-1185">Reference proteome</keyword>
<dbReference type="SUPFAM" id="SSF51445">
    <property type="entry name" value="(Trans)glycosidases"/>
    <property type="match status" value="1"/>
</dbReference>
<sequence>MPVGRGGAAGRLLRILSGVAAVALLATCGSPPRADRGIAVAPSGPAGTRPPLASGGPVAAPPSGALLGAWVRPASLTQAGRVTGVLDFERDLGRRLDIVHTYRRLREEFGTSSDRTFLKSGATLMFSWTGGPSAEVLLGEHDELIRERARQSRDLGTPVLLRLRWEMDRPNLLAEVGSPDEYVAAWRHTRELFAAEGADNVSWVWCPTEQGFATGRAQDFYPGDDQVDWTCADVYAGSTLTPIADLLEPFLHWAAARPHPIMIGEYGVSRAWTAPQRADWLSAAHHVFRTNTQIKAVLYFESNPDNRTPAGEFALRPDPTPFAAFHTTAHDPWFNPHPEPR</sequence>
<evidence type="ECO:0000256" key="1">
    <source>
        <dbReference type="ARBA" id="ARBA00022801"/>
    </source>
</evidence>
<dbReference type="PROSITE" id="PS51764">
    <property type="entry name" value="GH26"/>
    <property type="match status" value="1"/>
</dbReference>
<protein>
    <recommendedName>
        <fullName evidence="4">GH26 domain-containing protein</fullName>
    </recommendedName>
</protein>
<evidence type="ECO:0000313" key="6">
    <source>
        <dbReference type="Proteomes" id="UP000601223"/>
    </source>
</evidence>
<keyword evidence="2 3" id="KW-0326">Glycosidase</keyword>
<keyword evidence="1 3" id="KW-0378">Hydrolase</keyword>
<dbReference type="InterPro" id="IPR017853">
    <property type="entry name" value="GH"/>
</dbReference>
<dbReference type="RefSeq" id="WP_203741456.1">
    <property type="nucleotide sequence ID" value="NZ_BONF01000005.1"/>
</dbReference>
<dbReference type="Gene3D" id="3.20.20.80">
    <property type="entry name" value="Glycosidases"/>
    <property type="match status" value="1"/>
</dbReference>
<name>A0A8J3JEL4_9ACTN</name>
<feature type="domain" description="GH26" evidence="4">
    <location>
        <begin position="46"/>
        <end position="338"/>
    </location>
</feature>
<dbReference type="GO" id="GO:0004553">
    <property type="term" value="F:hydrolase activity, hydrolyzing O-glycosyl compounds"/>
    <property type="evidence" value="ECO:0007669"/>
    <property type="project" value="InterPro"/>
</dbReference>
<organism evidence="5 6">
    <name type="scientific">Catellatospora bangladeshensis</name>
    <dbReference type="NCBI Taxonomy" id="310355"/>
    <lineage>
        <taxon>Bacteria</taxon>
        <taxon>Bacillati</taxon>
        <taxon>Actinomycetota</taxon>
        <taxon>Actinomycetes</taxon>
        <taxon>Micromonosporales</taxon>
        <taxon>Micromonosporaceae</taxon>
        <taxon>Catellatospora</taxon>
    </lineage>
</organism>
<proteinExistence type="inferred from homology"/>
<gene>
    <name evidence="5" type="ORF">Cba03nite_05800</name>
</gene>
<dbReference type="InterPro" id="IPR022790">
    <property type="entry name" value="GH26_dom"/>
</dbReference>
<dbReference type="AlphaFoldDB" id="A0A8J3JEL4"/>
<evidence type="ECO:0000259" key="4">
    <source>
        <dbReference type="PROSITE" id="PS51764"/>
    </source>
</evidence>
<dbReference type="Pfam" id="PF02156">
    <property type="entry name" value="Glyco_hydro_26"/>
    <property type="match status" value="1"/>
</dbReference>
<evidence type="ECO:0000256" key="3">
    <source>
        <dbReference type="PROSITE-ProRule" id="PRU01100"/>
    </source>
</evidence>
<feature type="active site" description="Nucleophile" evidence="3">
    <location>
        <position position="265"/>
    </location>
</feature>